<dbReference type="PANTHER" id="PTHR45138:SF9">
    <property type="entry name" value="DIGUANYLATE CYCLASE DGCM-RELATED"/>
    <property type="match status" value="1"/>
</dbReference>
<evidence type="ECO:0000313" key="3">
    <source>
        <dbReference type="Proteomes" id="UP000789396"/>
    </source>
</evidence>
<dbReference type="GO" id="GO:0043709">
    <property type="term" value="P:cell adhesion involved in single-species biofilm formation"/>
    <property type="evidence" value="ECO:0007669"/>
    <property type="project" value="TreeGrafter"/>
</dbReference>
<dbReference type="InterPro" id="IPR043128">
    <property type="entry name" value="Rev_trsase/Diguanyl_cyclase"/>
</dbReference>
<dbReference type="Proteomes" id="UP000789396">
    <property type="component" value="Unassembled WGS sequence"/>
</dbReference>
<dbReference type="OrthoDB" id="2325869at2759"/>
<name>A0A9N9G0Z7_9GLOM</name>
<dbReference type="GO" id="GO:0052621">
    <property type="term" value="F:diguanylate cyclase activity"/>
    <property type="evidence" value="ECO:0007669"/>
    <property type="project" value="TreeGrafter"/>
</dbReference>
<dbReference type="InterPro" id="IPR029787">
    <property type="entry name" value="Nucleotide_cyclase"/>
</dbReference>
<evidence type="ECO:0000259" key="1">
    <source>
        <dbReference type="PROSITE" id="PS50887"/>
    </source>
</evidence>
<dbReference type="SUPFAM" id="SSF55073">
    <property type="entry name" value="Nucleotide cyclase"/>
    <property type="match status" value="1"/>
</dbReference>
<feature type="domain" description="GGDEF" evidence="1">
    <location>
        <begin position="145"/>
        <end position="279"/>
    </location>
</feature>
<proteinExistence type="predicted"/>
<dbReference type="CDD" id="cd01949">
    <property type="entry name" value="GGDEF"/>
    <property type="match status" value="1"/>
</dbReference>
<dbReference type="FunFam" id="3.30.70.270:FF:000001">
    <property type="entry name" value="Diguanylate cyclase domain protein"/>
    <property type="match status" value="1"/>
</dbReference>
<sequence>MNQIVDEIKKGYLKEFDYNEFHVLENVSDGSSEVKHAHIKTNSKHVVLKFLKQYQNENEYYNKFDREIKELGFDYGIFINGKKLGFLASHILINDDVISMGRSEFQYLPTGEYKSRMDQPLSIYNKAYFLKKLESEFKGAKKNKYDLSLLFFDLDHFKSINDQNNHIIGDYVLKELANLIRNNHIRSEDIFARYGGDEFAILLKGTNINLASKIAEEIRGSVEVHSFTCNKTKLSITLSIGVSEMNSSVETGDDLLLHADNASKKAKEYGRNRVEVWKSFSSLSSTINDSFFSTMDSSFSQAMDDEIGITVIKLDSENKKTECYMYFPRKETLNFIRTKLEEYDDFYIGTNCHFIKNKAPVLRKDESKLNFLRIIETRDNNNFLYIKEKAEFDRLLLKGEKGFKFCKDGSIENARDKAFKIDINKIEFSDPRYDFEDLPYECNHAPNANCKRSVIIDGKFSDALEWFCNSLKLSRINIKPPTVHLREWRPQKEITILDISATNKFIEDVKDAINNNKDNEDIIKQLRNVSEKYGHFYAHRLILGGAIVKNKSVISTSVIGGNKYKYFNENINPWDESLGNASTWKIIGYDKIYSLFELLDEDLQKEVLSALGHRILKAGTKDINFDLRNSTNSIPPYIHNLSSRIKEIGNIHNYQIFASIMSKSDKNLFSAHVDYLNKDKNTPVIVVHNIKRENSKADSHSSSMGNIDFMRKENPQLSTASIVESTENISYDLKYDPKTTEIIVGTHFSTYK</sequence>
<dbReference type="AlphaFoldDB" id="A0A9N9G0Z7"/>
<dbReference type="NCBIfam" id="TIGR00254">
    <property type="entry name" value="GGDEF"/>
    <property type="match status" value="1"/>
</dbReference>
<dbReference type="Gene3D" id="3.30.70.270">
    <property type="match status" value="1"/>
</dbReference>
<dbReference type="SMART" id="SM00267">
    <property type="entry name" value="GGDEF"/>
    <property type="match status" value="1"/>
</dbReference>
<dbReference type="InterPro" id="IPR000160">
    <property type="entry name" value="GGDEF_dom"/>
</dbReference>
<reference evidence="2" key="1">
    <citation type="submission" date="2021-06" db="EMBL/GenBank/DDBJ databases">
        <authorList>
            <person name="Kallberg Y."/>
            <person name="Tangrot J."/>
            <person name="Rosling A."/>
        </authorList>
    </citation>
    <scope>NUCLEOTIDE SEQUENCE</scope>
    <source>
        <strain evidence="2">IN212</strain>
    </source>
</reference>
<accession>A0A9N9G0Z7</accession>
<protein>
    <submittedName>
        <fullName evidence="2">16776_t:CDS:1</fullName>
    </submittedName>
</protein>
<keyword evidence="3" id="KW-1185">Reference proteome</keyword>
<dbReference type="GO" id="GO:0005886">
    <property type="term" value="C:plasma membrane"/>
    <property type="evidence" value="ECO:0007669"/>
    <property type="project" value="TreeGrafter"/>
</dbReference>
<gene>
    <name evidence="2" type="ORF">RFULGI_LOCUS5580</name>
</gene>
<dbReference type="Pfam" id="PF00990">
    <property type="entry name" value="GGDEF"/>
    <property type="match status" value="1"/>
</dbReference>
<dbReference type="PROSITE" id="PS50887">
    <property type="entry name" value="GGDEF"/>
    <property type="match status" value="1"/>
</dbReference>
<dbReference type="EMBL" id="CAJVPZ010006471">
    <property type="protein sequence ID" value="CAG8574091.1"/>
    <property type="molecule type" value="Genomic_DNA"/>
</dbReference>
<evidence type="ECO:0000313" key="2">
    <source>
        <dbReference type="EMBL" id="CAG8574091.1"/>
    </source>
</evidence>
<dbReference type="PANTHER" id="PTHR45138">
    <property type="entry name" value="REGULATORY COMPONENTS OF SENSORY TRANSDUCTION SYSTEM"/>
    <property type="match status" value="1"/>
</dbReference>
<organism evidence="2 3">
    <name type="scientific">Racocetra fulgida</name>
    <dbReference type="NCBI Taxonomy" id="60492"/>
    <lineage>
        <taxon>Eukaryota</taxon>
        <taxon>Fungi</taxon>
        <taxon>Fungi incertae sedis</taxon>
        <taxon>Mucoromycota</taxon>
        <taxon>Glomeromycotina</taxon>
        <taxon>Glomeromycetes</taxon>
        <taxon>Diversisporales</taxon>
        <taxon>Gigasporaceae</taxon>
        <taxon>Racocetra</taxon>
    </lineage>
</organism>
<dbReference type="InterPro" id="IPR050469">
    <property type="entry name" value="Diguanylate_Cyclase"/>
</dbReference>
<feature type="non-terminal residue" evidence="2">
    <location>
        <position position="1"/>
    </location>
</feature>
<comment type="caution">
    <text evidence="2">The sequence shown here is derived from an EMBL/GenBank/DDBJ whole genome shotgun (WGS) entry which is preliminary data.</text>
</comment>